<feature type="transmembrane region" description="Helical" evidence="1">
    <location>
        <begin position="84"/>
        <end position="102"/>
    </location>
</feature>
<dbReference type="Ensembl" id="ENSSSCT00035047701.1">
    <property type="protein sequence ID" value="ENSSSCP00035019072.1"/>
    <property type="gene ID" value="ENSSSCG00035035999.1"/>
</dbReference>
<dbReference type="Proteomes" id="UP000694727">
    <property type="component" value="Unplaced"/>
</dbReference>
<name>A0A8D0RAW5_PIG</name>
<keyword evidence="1" id="KW-0812">Transmembrane</keyword>
<sequence length="131" mass="14915">MMAILTHVIWYLTVVFICISLIIRDTEHFFICPLAICMFSLEKCLFRSSAYFSIGLFVFLLLSCMSCLYILEIRSLSVSSLAKIFSHSVGCLFVLLNGFLCYAKDFEFDYVSLVCVFIIIILGGESNKMLL</sequence>
<dbReference type="Ensembl" id="ENSSSCT00045037021.1">
    <property type="protein sequence ID" value="ENSSSCP00045025759.1"/>
    <property type="gene ID" value="ENSSSCG00045021673.1"/>
</dbReference>
<feature type="transmembrane region" description="Helical" evidence="1">
    <location>
        <begin position="50"/>
        <end position="72"/>
    </location>
</feature>
<dbReference type="Proteomes" id="UP000694728">
    <property type="component" value="Unplaced"/>
</dbReference>
<evidence type="ECO:0000313" key="3">
    <source>
        <dbReference type="Proteomes" id="UP000694727"/>
    </source>
</evidence>
<dbReference type="Ensembl" id="ENSSSCT00025031711.1">
    <property type="protein sequence ID" value="ENSSSCP00025013287.1"/>
    <property type="gene ID" value="ENSSSCG00025023418.1"/>
</dbReference>
<organism evidence="2 3">
    <name type="scientific">Sus scrofa</name>
    <name type="common">Pig</name>
    <dbReference type="NCBI Taxonomy" id="9823"/>
    <lineage>
        <taxon>Eukaryota</taxon>
        <taxon>Metazoa</taxon>
        <taxon>Chordata</taxon>
        <taxon>Craniata</taxon>
        <taxon>Vertebrata</taxon>
        <taxon>Euteleostomi</taxon>
        <taxon>Mammalia</taxon>
        <taxon>Eutheria</taxon>
        <taxon>Laurasiatheria</taxon>
        <taxon>Artiodactyla</taxon>
        <taxon>Suina</taxon>
        <taxon>Suidae</taxon>
        <taxon>Sus</taxon>
    </lineage>
</organism>
<keyword evidence="1" id="KW-0472">Membrane</keyword>
<feature type="transmembrane region" description="Helical" evidence="1">
    <location>
        <begin position="7"/>
        <end position="23"/>
    </location>
</feature>
<dbReference type="Proteomes" id="UP000694720">
    <property type="component" value="Unplaced"/>
</dbReference>
<keyword evidence="1" id="KW-1133">Transmembrane helix</keyword>
<protein>
    <submittedName>
        <fullName evidence="2">Uncharacterized protein</fullName>
    </submittedName>
</protein>
<evidence type="ECO:0000256" key="1">
    <source>
        <dbReference type="SAM" id="Phobius"/>
    </source>
</evidence>
<reference evidence="2" key="1">
    <citation type="submission" date="2025-05" db="UniProtKB">
        <authorList>
            <consortium name="Ensembl"/>
        </authorList>
    </citation>
    <scope>IDENTIFICATION</scope>
</reference>
<proteinExistence type="predicted"/>
<evidence type="ECO:0000313" key="2">
    <source>
        <dbReference type="Ensembl" id="ENSSSCP00025013287.1"/>
    </source>
</evidence>
<accession>A0A8D0RAW5</accession>
<feature type="transmembrane region" description="Helical" evidence="1">
    <location>
        <begin position="108"/>
        <end position="124"/>
    </location>
</feature>
<dbReference type="AlphaFoldDB" id="A0A8D0RAW5"/>